<proteinExistence type="predicted"/>
<dbReference type="STRING" id="690567.1405"/>
<dbReference type="EMBL" id="CGIH01000026">
    <property type="protein sequence ID" value="CFX53460.1"/>
    <property type="molecule type" value="Genomic_DNA"/>
</dbReference>
<evidence type="ECO:0000313" key="2">
    <source>
        <dbReference type="Proteomes" id="UP000045545"/>
    </source>
</evidence>
<protein>
    <submittedName>
        <fullName evidence="1">Sporulation protein YtxC</fullName>
    </submittedName>
</protein>
<keyword evidence="2" id="KW-1185">Reference proteome</keyword>
<accession>A0A0E4C8M4</accession>
<dbReference type="OrthoDB" id="2986513at2"/>
<evidence type="ECO:0000313" key="1">
    <source>
        <dbReference type="EMBL" id="CFX53460.1"/>
    </source>
</evidence>
<sequence length="307" mass="36229">MIYELQITTTAGKNMLWEDFSQRFCWLRERGYLLGVTRVAYEKNDCLFLTLSLRGNNDDLFLSEEDIIYIFKHQISEFLAEHILRDWEDKMLIKEVGKKNRHIPPQDQEIIVNKAAGFLQSFNENESLNLLLNYGRKNKIAHKIMEYLYSHKKLVIEGLINFCLPDYLTDLRFAVDLACEELRNEKEYNDFVKLLRYFVDTQPSCIQEVNLRMDADGLFWLWDGQGINIEEKLLDCYGLFIDELGLDDLLVSILVTVSPRRIILHNVEQLNTEPVKMIRKVFGERIKDCSGCERCFNNGWESDKRHH</sequence>
<name>A0A0E4C8M4_9FIRM</name>
<dbReference type="Proteomes" id="UP000045545">
    <property type="component" value="Unassembled WGS sequence"/>
</dbReference>
<dbReference type="Pfam" id="PF08812">
    <property type="entry name" value="YtxC"/>
    <property type="match status" value="1"/>
</dbReference>
<dbReference type="InterPro" id="IPR014199">
    <property type="entry name" value="Spore_YtxC"/>
</dbReference>
<dbReference type="RefSeq" id="WP_046496976.1">
    <property type="nucleotide sequence ID" value="NZ_CGIH01000026.1"/>
</dbReference>
<reference evidence="1 2" key="1">
    <citation type="submission" date="2015-03" db="EMBL/GenBank/DDBJ databases">
        <authorList>
            <person name="Murphy D."/>
        </authorList>
    </citation>
    <scope>NUCLEOTIDE SEQUENCE [LARGE SCALE GENOMIC DNA]</scope>
    <source>
        <strain evidence="1 2">OL-4</strain>
    </source>
</reference>
<gene>
    <name evidence="1" type="ORF">1405</name>
</gene>
<dbReference type="AlphaFoldDB" id="A0A0E4C8M4"/>
<organism evidence="1 2">
    <name type="scientific">Syntrophomonas zehnderi OL-4</name>
    <dbReference type="NCBI Taxonomy" id="690567"/>
    <lineage>
        <taxon>Bacteria</taxon>
        <taxon>Bacillati</taxon>
        <taxon>Bacillota</taxon>
        <taxon>Clostridia</taxon>
        <taxon>Eubacteriales</taxon>
        <taxon>Syntrophomonadaceae</taxon>
        <taxon>Syntrophomonas</taxon>
    </lineage>
</organism>